<feature type="region of interest" description="Disordered" evidence="1">
    <location>
        <begin position="71"/>
        <end position="90"/>
    </location>
</feature>
<dbReference type="Proteomes" id="UP000724874">
    <property type="component" value="Unassembled WGS sequence"/>
</dbReference>
<dbReference type="EMBL" id="JADNYJ010000091">
    <property type="protein sequence ID" value="KAF8887227.1"/>
    <property type="molecule type" value="Genomic_DNA"/>
</dbReference>
<evidence type="ECO:0000313" key="3">
    <source>
        <dbReference type="Proteomes" id="UP000724874"/>
    </source>
</evidence>
<feature type="compositionally biased region" description="Polar residues" evidence="1">
    <location>
        <begin position="77"/>
        <end position="90"/>
    </location>
</feature>
<keyword evidence="3" id="KW-1185">Reference proteome</keyword>
<comment type="caution">
    <text evidence="2">The sequence shown here is derived from an EMBL/GenBank/DDBJ whole genome shotgun (WGS) entry which is preliminary data.</text>
</comment>
<protein>
    <submittedName>
        <fullName evidence="2">Uncharacterized protein</fullName>
    </submittedName>
</protein>
<evidence type="ECO:0000256" key="1">
    <source>
        <dbReference type="SAM" id="MobiDB-lite"/>
    </source>
</evidence>
<proteinExistence type="predicted"/>
<feature type="region of interest" description="Disordered" evidence="1">
    <location>
        <begin position="318"/>
        <end position="341"/>
    </location>
</feature>
<evidence type="ECO:0000313" key="2">
    <source>
        <dbReference type="EMBL" id="KAF8887227.1"/>
    </source>
</evidence>
<gene>
    <name evidence="2" type="ORF">CPB84DRAFT_1849882</name>
</gene>
<reference evidence="2" key="1">
    <citation type="submission" date="2020-11" db="EMBL/GenBank/DDBJ databases">
        <authorList>
            <consortium name="DOE Joint Genome Institute"/>
            <person name="Ahrendt S."/>
            <person name="Riley R."/>
            <person name="Andreopoulos W."/>
            <person name="LaButti K."/>
            <person name="Pangilinan J."/>
            <person name="Ruiz-duenas F.J."/>
            <person name="Barrasa J.M."/>
            <person name="Sanchez-Garcia M."/>
            <person name="Camarero S."/>
            <person name="Miyauchi S."/>
            <person name="Serrano A."/>
            <person name="Linde D."/>
            <person name="Babiker R."/>
            <person name="Drula E."/>
            <person name="Ayuso-Fernandez I."/>
            <person name="Pacheco R."/>
            <person name="Padilla G."/>
            <person name="Ferreira P."/>
            <person name="Barriuso J."/>
            <person name="Kellner H."/>
            <person name="Castanera R."/>
            <person name="Alfaro M."/>
            <person name="Ramirez L."/>
            <person name="Pisabarro A.G."/>
            <person name="Kuo A."/>
            <person name="Tritt A."/>
            <person name="Lipzen A."/>
            <person name="He G."/>
            <person name="Yan M."/>
            <person name="Ng V."/>
            <person name="Cullen D."/>
            <person name="Martin F."/>
            <person name="Rosso M.-N."/>
            <person name="Henrissat B."/>
            <person name="Hibbett D."/>
            <person name="Martinez A.T."/>
            <person name="Grigoriev I.V."/>
        </authorList>
    </citation>
    <scope>NUCLEOTIDE SEQUENCE</scope>
    <source>
        <strain evidence="2">AH 44721</strain>
    </source>
</reference>
<dbReference type="AlphaFoldDB" id="A0A9P5NHS9"/>
<accession>A0A9P5NHS9</accession>
<organism evidence="2 3">
    <name type="scientific">Gymnopilus junonius</name>
    <name type="common">Spectacular rustgill mushroom</name>
    <name type="synonym">Gymnopilus spectabilis subsp. junonius</name>
    <dbReference type="NCBI Taxonomy" id="109634"/>
    <lineage>
        <taxon>Eukaryota</taxon>
        <taxon>Fungi</taxon>
        <taxon>Dikarya</taxon>
        <taxon>Basidiomycota</taxon>
        <taxon>Agaricomycotina</taxon>
        <taxon>Agaricomycetes</taxon>
        <taxon>Agaricomycetidae</taxon>
        <taxon>Agaricales</taxon>
        <taxon>Agaricineae</taxon>
        <taxon>Hymenogastraceae</taxon>
        <taxon>Gymnopilus</taxon>
    </lineage>
</organism>
<sequence>MSSYHFSSAEHDITPIDTPACISTLGYSLQGGGMEQMGRVNTHSSHPLPFNSGQYSPAYHPSPVLNMVQTHVHDSSSPEQTSLPFPSMFNTPASATRHPLALSQSHSPDSSTANQPIVQGVTIFVDGLVKDFMLEPQQQANLHLFIKDTLAWLYRRHSVSSGPPDNSIQSTIAHVEEMLTHLEDNYSFNKEQKHNIRVVAQDVLYEKNRTFFSQTHAEIEGILKHEKHTLKLGTVFGNPGWEKRLISEIHSMTSSVKNGFREDCLGSKAMSLATFTYKSAKKYKCGGPGDKLDYGFIICNAILRKLALDLKALTAIPSPEPQPEDDGVEYGEPLSKRKLGRPTRGEDFWGKVNSWFQKEIQLCGMDFSAPAWKELISDRAARHCHVDGCMVPI</sequence>
<name>A0A9P5NHS9_GYMJU</name>
<dbReference type="OrthoDB" id="3269273at2759"/>